<dbReference type="OrthoDB" id="686384at2759"/>
<name>A0A9W9CZU6_9PEZI</name>
<dbReference type="SUPFAM" id="SSF51430">
    <property type="entry name" value="NAD(P)-linked oxidoreductase"/>
    <property type="match status" value="1"/>
</dbReference>
<evidence type="ECO:0000259" key="2">
    <source>
        <dbReference type="Pfam" id="PF00248"/>
    </source>
</evidence>
<dbReference type="GO" id="GO:0016491">
    <property type="term" value="F:oxidoreductase activity"/>
    <property type="evidence" value="ECO:0007669"/>
    <property type="project" value="UniProtKB-KW"/>
</dbReference>
<dbReference type="InterPro" id="IPR006175">
    <property type="entry name" value="YjgF/YER057c/UK114"/>
</dbReference>
<comment type="caution">
    <text evidence="3">The sequence shown here is derived from an EMBL/GenBank/DDBJ whole genome shotgun (WGS) entry which is preliminary data.</text>
</comment>
<evidence type="ECO:0000313" key="3">
    <source>
        <dbReference type="EMBL" id="KAJ4395807.1"/>
    </source>
</evidence>
<organism evidence="3 4">
    <name type="scientific">Gnomoniopsis smithogilvyi</name>
    <dbReference type="NCBI Taxonomy" id="1191159"/>
    <lineage>
        <taxon>Eukaryota</taxon>
        <taxon>Fungi</taxon>
        <taxon>Dikarya</taxon>
        <taxon>Ascomycota</taxon>
        <taxon>Pezizomycotina</taxon>
        <taxon>Sordariomycetes</taxon>
        <taxon>Sordariomycetidae</taxon>
        <taxon>Diaporthales</taxon>
        <taxon>Gnomoniaceae</taxon>
        <taxon>Gnomoniopsis</taxon>
    </lineage>
</organism>
<accession>A0A9W9CZU6</accession>
<dbReference type="SUPFAM" id="SSF55298">
    <property type="entry name" value="YjgF-like"/>
    <property type="match status" value="1"/>
</dbReference>
<dbReference type="Gene3D" id="3.20.20.100">
    <property type="entry name" value="NADP-dependent oxidoreductase domain"/>
    <property type="match status" value="1"/>
</dbReference>
<dbReference type="InterPro" id="IPR035959">
    <property type="entry name" value="RutC-like_sf"/>
</dbReference>
<dbReference type="AlphaFoldDB" id="A0A9W9CZU6"/>
<dbReference type="Pfam" id="PF01042">
    <property type="entry name" value="Ribonuc_L-PSP"/>
    <property type="match status" value="1"/>
</dbReference>
<dbReference type="Pfam" id="PF00248">
    <property type="entry name" value="Aldo_ket_red"/>
    <property type="match status" value="1"/>
</dbReference>
<proteinExistence type="predicted"/>
<keyword evidence="4" id="KW-1185">Reference proteome</keyword>
<dbReference type="InterPro" id="IPR023210">
    <property type="entry name" value="NADP_OxRdtase_dom"/>
</dbReference>
<dbReference type="Gene3D" id="3.30.1330.40">
    <property type="entry name" value="RutC-like"/>
    <property type="match status" value="1"/>
</dbReference>
<dbReference type="Proteomes" id="UP001140453">
    <property type="component" value="Unassembled WGS sequence"/>
</dbReference>
<protein>
    <recommendedName>
        <fullName evidence="2">NADP-dependent oxidoreductase domain-containing protein</fullName>
    </recommendedName>
</protein>
<feature type="domain" description="NADP-dependent oxidoreductase" evidence="2">
    <location>
        <begin position="25"/>
        <end position="323"/>
    </location>
</feature>
<keyword evidence="1" id="KW-0560">Oxidoreductase</keyword>
<sequence>MADSSSSSFSTPERTTIGGSLEIPRMINGLWQLAGGHDKKVDIAVTAECMEPLIDAGLSAFDMADHYGDAELVIGQHHARPSQRQITAFTKWCPAENGIKTFENAEAAVDLALTRMGQKSIDLMQYHIWDYTDDTYLHNLSHLRTLQQQGKISHIGLTNTDAAHLELLLHSGYQIATNQVSCSVIDRRVVRGRLSSVCAENNVGILAYGTLLGGYLSEKWVGAPEPQDMNNLNWSLRKYLRFIHAAGGWEPFQRVLQSLATVASKHNVPIAAVATRWVLDIPVVSAVIVGCRLSAGSGKYTASNLAAFSFSLDEEDKNLISAAQEGLSDIPGDCGDEYRRPPFLTAAGDLTDHIKETDAMRAVTDAISQGKRVEHWSGSKWEPIAGYSRAVRVGGTIRVSGTTANAPPTLGNADHFLGGTCARCQAVAALDIIERSIKKLGGKMSDVVRTRVMVRREALCEAASLAHGWMFQSCLGIRPSNTLVTAGIIGDDFLVEIEADAVIGSGQGQDVLVIN</sequence>
<reference evidence="3" key="1">
    <citation type="submission" date="2022-10" db="EMBL/GenBank/DDBJ databases">
        <title>Tapping the CABI collections for fungal endophytes: first genome assemblies for Collariella, Neodidymelliopsis, Ascochyta clinopodiicola, Didymella pomorum, Didymosphaeria variabile, Neocosmospora piperis and Neocucurbitaria cava.</title>
        <authorList>
            <person name="Hill R."/>
        </authorList>
    </citation>
    <scope>NUCLEOTIDE SEQUENCE</scope>
    <source>
        <strain evidence="3">IMI 355082</strain>
    </source>
</reference>
<dbReference type="EMBL" id="JAPEVB010000001">
    <property type="protein sequence ID" value="KAJ4395807.1"/>
    <property type="molecule type" value="Genomic_DNA"/>
</dbReference>
<dbReference type="InterPro" id="IPR036812">
    <property type="entry name" value="NAD(P)_OxRdtase_dom_sf"/>
</dbReference>
<dbReference type="CDD" id="cd19101">
    <property type="entry name" value="AKR_unchar"/>
    <property type="match status" value="1"/>
</dbReference>
<gene>
    <name evidence="3" type="ORF">N0V93_000021</name>
</gene>
<dbReference type="PANTHER" id="PTHR43147:SF2">
    <property type="entry name" value="NADP-DEPENDENT OXIDOREDUCTASE DOMAIN-CONTAINING PROTEIN"/>
    <property type="match status" value="1"/>
</dbReference>
<evidence type="ECO:0000256" key="1">
    <source>
        <dbReference type="ARBA" id="ARBA00023002"/>
    </source>
</evidence>
<dbReference type="PANTHER" id="PTHR43147">
    <property type="entry name" value="PROTEIN TAS"/>
    <property type="match status" value="1"/>
</dbReference>
<evidence type="ECO:0000313" key="4">
    <source>
        <dbReference type="Proteomes" id="UP001140453"/>
    </source>
</evidence>